<proteinExistence type="predicted"/>
<evidence type="ECO:0000313" key="3">
    <source>
        <dbReference type="EMBL" id="KAK2776473.1"/>
    </source>
</evidence>
<keyword evidence="4" id="KW-1185">Reference proteome</keyword>
<organism evidence="3 4">
    <name type="scientific">Colletotrichum kahawae</name>
    <name type="common">Coffee berry disease fungus</name>
    <dbReference type="NCBI Taxonomy" id="34407"/>
    <lineage>
        <taxon>Eukaryota</taxon>
        <taxon>Fungi</taxon>
        <taxon>Dikarya</taxon>
        <taxon>Ascomycota</taxon>
        <taxon>Pezizomycotina</taxon>
        <taxon>Sordariomycetes</taxon>
        <taxon>Hypocreomycetidae</taxon>
        <taxon>Glomerellales</taxon>
        <taxon>Glomerellaceae</taxon>
        <taxon>Colletotrichum</taxon>
        <taxon>Colletotrichum gloeosporioides species complex</taxon>
    </lineage>
</organism>
<evidence type="ECO:0000256" key="1">
    <source>
        <dbReference type="SAM" id="MobiDB-lite"/>
    </source>
</evidence>
<keyword evidence="2" id="KW-0812">Transmembrane</keyword>
<feature type="region of interest" description="Disordered" evidence="1">
    <location>
        <begin position="61"/>
        <end position="93"/>
    </location>
</feature>
<dbReference type="EMBL" id="VYYT01000027">
    <property type="protein sequence ID" value="KAK2776473.1"/>
    <property type="molecule type" value="Genomic_DNA"/>
</dbReference>
<reference evidence="3" key="1">
    <citation type="submission" date="2023-02" db="EMBL/GenBank/DDBJ databases">
        <title>Colletotrichum kahawae CIFC_Que2 genome sequencing and assembly.</title>
        <authorList>
            <person name="Baroncelli R."/>
        </authorList>
    </citation>
    <scope>NUCLEOTIDE SEQUENCE</scope>
    <source>
        <strain evidence="3">CIFC_Que2</strain>
    </source>
</reference>
<accession>A0AAD9YR94</accession>
<gene>
    <name evidence="3" type="ORF">CKAH01_12389</name>
</gene>
<keyword evidence="2" id="KW-1133">Transmembrane helix</keyword>
<comment type="caution">
    <text evidence="3">The sequence shown here is derived from an EMBL/GenBank/DDBJ whole genome shotgun (WGS) entry which is preliminary data.</text>
</comment>
<keyword evidence="2" id="KW-0472">Membrane</keyword>
<feature type="transmembrane region" description="Helical" evidence="2">
    <location>
        <begin position="194"/>
        <end position="215"/>
    </location>
</feature>
<name>A0AAD9YR94_COLKA</name>
<evidence type="ECO:0000256" key="2">
    <source>
        <dbReference type="SAM" id="Phobius"/>
    </source>
</evidence>
<protein>
    <submittedName>
        <fullName evidence="3">Uncharacterized protein</fullName>
    </submittedName>
</protein>
<sequence>MVVAILSIPVVHRKWTAAQTVGISASTSVCQKRRMEVCLMYEGGGRRRWLFCSLPNYGTRGHHVQHEHRHDSIRQTHGGRSTKSPKPKAPTRQPADCSVVYCAVNVTTTQRYSINQLAAIQSMDGGPSLGLGAPGTLRALVCRVPSRSPNRARQTRPVFPRCRHHPSVLRYCNAVRCRVVMLCRASVGVSVKNVFASVYLGYCLLHLLCSLLFFLETTRLLKVRAGHHISGCRVCTYREPVSVSGRYLP</sequence>
<dbReference type="Proteomes" id="UP001281614">
    <property type="component" value="Unassembled WGS sequence"/>
</dbReference>
<evidence type="ECO:0000313" key="4">
    <source>
        <dbReference type="Proteomes" id="UP001281614"/>
    </source>
</evidence>
<dbReference type="AlphaFoldDB" id="A0AAD9YR94"/>